<evidence type="ECO:0000256" key="11">
    <source>
        <dbReference type="PIRSR" id="PIRSR005096-3"/>
    </source>
</evidence>
<dbReference type="EMBL" id="DSZY01000021">
    <property type="protein sequence ID" value="HGU40441.1"/>
    <property type="molecule type" value="Genomic_DNA"/>
</dbReference>
<dbReference type="EC" id="5.1.3.3" evidence="4 8"/>
<dbReference type="SUPFAM" id="SSF74650">
    <property type="entry name" value="Galactose mutarotase-like"/>
    <property type="match status" value="1"/>
</dbReference>
<evidence type="ECO:0000256" key="3">
    <source>
        <dbReference type="ARBA" id="ARBA00006206"/>
    </source>
</evidence>
<dbReference type="InterPro" id="IPR014718">
    <property type="entry name" value="GH-type_carb-bd"/>
</dbReference>
<dbReference type="NCBIfam" id="NF008277">
    <property type="entry name" value="PRK11055.1"/>
    <property type="match status" value="1"/>
</dbReference>
<comment type="catalytic activity">
    <reaction evidence="1 8">
        <text>alpha-D-glucose = beta-D-glucose</text>
        <dbReference type="Rhea" id="RHEA:10264"/>
        <dbReference type="ChEBI" id="CHEBI:15903"/>
        <dbReference type="ChEBI" id="CHEBI:17925"/>
        <dbReference type="EC" id="5.1.3.3"/>
    </reaction>
</comment>
<dbReference type="AlphaFoldDB" id="A0A7C4RWB7"/>
<dbReference type="GO" id="GO:0030246">
    <property type="term" value="F:carbohydrate binding"/>
    <property type="evidence" value="ECO:0007669"/>
    <property type="project" value="InterPro"/>
</dbReference>
<evidence type="ECO:0000256" key="6">
    <source>
        <dbReference type="ARBA" id="ARBA00023235"/>
    </source>
</evidence>
<dbReference type="InterPro" id="IPR008183">
    <property type="entry name" value="Aldose_1/G6P_1-epimerase"/>
</dbReference>
<keyword evidence="6 8" id="KW-0413">Isomerase</keyword>
<feature type="binding site" evidence="11">
    <location>
        <begin position="201"/>
        <end position="203"/>
    </location>
    <ligand>
        <name>beta-D-galactose</name>
        <dbReference type="ChEBI" id="CHEBI:27667"/>
    </ligand>
</feature>
<gene>
    <name evidence="12" type="ORF">ENT77_04495</name>
</gene>
<feature type="active site" description="Proton acceptor" evidence="9">
    <location>
        <position position="328"/>
    </location>
</feature>
<accession>A0A7C4RWB7</accession>
<dbReference type="InterPro" id="IPR018052">
    <property type="entry name" value="Ald1_epimerase_CS"/>
</dbReference>
<evidence type="ECO:0000256" key="10">
    <source>
        <dbReference type="PIRSR" id="PIRSR005096-2"/>
    </source>
</evidence>
<dbReference type="PANTHER" id="PTHR10091">
    <property type="entry name" value="ALDOSE-1-EPIMERASE"/>
    <property type="match status" value="1"/>
</dbReference>
<comment type="caution">
    <text evidence="12">The sequence shown here is derived from an EMBL/GenBank/DDBJ whole genome shotgun (WGS) entry which is preliminary data.</text>
</comment>
<dbReference type="InterPro" id="IPR011013">
    <property type="entry name" value="Gal_mutarotase_sf_dom"/>
</dbReference>
<dbReference type="PIRSF" id="PIRSF005096">
    <property type="entry name" value="GALM"/>
    <property type="match status" value="1"/>
</dbReference>
<comment type="similarity">
    <text evidence="3 8">Belongs to the aldose epimerase family.</text>
</comment>
<sequence length="365" mass="40388">MQDLDLSYLKIKGGHANLEVYKLREDFFGCTESGTPVSEYTLENSNGFVVKILNYGGVIRELWVPSELGKPVDVVLGYDTLIEYERNPGYLGAIIGRYANRIASGRFVLDGVVYQLALNEKNRPNALHGGVQGFDKRVWSASGKVGTDGSKLILTYTSPDGEEGYPGNLKVTVIYTLLSNALKIEYFAVTDKPTVINLTNHTYFNLSGGGKINDHVIQINASRYTPVDENLIPIGTIEPVAGTPYDLRQPSDLGKALERLSTTPVGGFDINYVLDNEYAAFVYSKSTGIAMKVFTSQPGLQFYTANRLPEMLGKRGVLYGAHSGFCLETQHFPDSPNHPNFPSTVLRPGKQYHEWTIFEFSFLRG</sequence>
<dbReference type="PANTHER" id="PTHR10091:SF0">
    <property type="entry name" value="GALACTOSE MUTAROTASE"/>
    <property type="match status" value="1"/>
</dbReference>
<organism evidence="12">
    <name type="scientific">Fervidobacterium thailandense</name>
    <dbReference type="NCBI Taxonomy" id="1008305"/>
    <lineage>
        <taxon>Bacteria</taxon>
        <taxon>Thermotogati</taxon>
        <taxon>Thermotogota</taxon>
        <taxon>Thermotogae</taxon>
        <taxon>Thermotogales</taxon>
        <taxon>Fervidobacteriaceae</taxon>
        <taxon>Fervidobacterium</taxon>
    </lineage>
</organism>
<dbReference type="InterPro" id="IPR015443">
    <property type="entry name" value="Aldose_1-epimerase"/>
</dbReference>
<dbReference type="GO" id="GO:0006006">
    <property type="term" value="P:glucose metabolic process"/>
    <property type="evidence" value="ECO:0007669"/>
    <property type="project" value="TreeGrafter"/>
</dbReference>
<evidence type="ECO:0000256" key="2">
    <source>
        <dbReference type="ARBA" id="ARBA00005028"/>
    </source>
</evidence>
<evidence type="ECO:0000256" key="5">
    <source>
        <dbReference type="ARBA" id="ARBA00014165"/>
    </source>
</evidence>
<dbReference type="GO" id="GO:0004034">
    <property type="term" value="F:aldose 1-epimerase activity"/>
    <property type="evidence" value="ECO:0007669"/>
    <property type="project" value="UniProtKB-EC"/>
</dbReference>
<dbReference type="Pfam" id="PF01263">
    <property type="entry name" value="Aldose_epim"/>
    <property type="match status" value="1"/>
</dbReference>
<name>A0A7C4RWB7_9BACT</name>
<feature type="binding site" evidence="11">
    <location>
        <begin position="100"/>
        <end position="101"/>
    </location>
    <ligand>
        <name>beta-D-galactose</name>
        <dbReference type="ChEBI" id="CHEBI:27667"/>
    </ligand>
</feature>
<dbReference type="GO" id="GO:0033499">
    <property type="term" value="P:galactose catabolic process via UDP-galactose, Leloir pathway"/>
    <property type="evidence" value="ECO:0007669"/>
    <property type="project" value="TreeGrafter"/>
</dbReference>
<dbReference type="Gene3D" id="2.70.98.10">
    <property type="match status" value="1"/>
</dbReference>
<evidence type="ECO:0000256" key="9">
    <source>
        <dbReference type="PIRSR" id="PIRSR005096-1"/>
    </source>
</evidence>
<protein>
    <recommendedName>
        <fullName evidence="5 8">Aldose 1-epimerase</fullName>
        <ecNumber evidence="4 8">5.1.3.3</ecNumber>
    </recommendedName>
</protein>
<dbReference type="PROSITE" id="PS00545">
    <property type="entry name" value="ALDOSE_1_EPIMERASE"/>
    <property type="match status" value="1"/>
</dbReference>
<evidence type="ECO:0000256" key="4">
    <source>
        <dbReference type="ARBA" id="ARBA00013185"/>
    </source>
</evidence>
<proteinExistence type="inferred from homology"/>
<evidence type="ECO:0000256" key="8">
    <source>
        <dbReference type="PIRNR" id="PIRNR005096"/>
    </source>
</evidence>
<evidence type="ECO:0000256" key="7">
    <source>
        <dbReference type="ARBA" id="ARBA00023277"/>
    </source>
</evidence>
<keyword evidence="7 8" id="KW-0119">Carbohydrate metabolism</keyword>
<feature type="active site" description="Proton donor" evidence="9">
    <location>
        <position position="201"/>
    </location>
</feature>
<dbReference type="UniPathway" id="UPA00242"/>
<evidence type="ECO:0000256" key="1">
    <source>
        <dbReference type="ARBA" id="ARBA00001614"/>
    </source>
</evidence>
<evidence type="ECO:0000313" key="12">
    <source>
        <dbReference type="EMBL" id="HGU40441.1"/>
    </source>
</evidence>
<comment type="pathway">
    <text evidence="2 8">Carbohydrate metabolism; hexose metabolism.</text>
</comment>
<dbReference type="InterPro" id="IPR047215">
    <property type="entry name" value="Galactose_mutarotase-like"/>
</dbReference>
<dbReference type="GO" id="GO:0005737">
    <property type="term" value="C:cytoplasm"/>
    <property type="evidence" value="ECO:0007669"/>
    <property type="project" value="TreeGrafter"/>
</dbReference>
<reference evidence="12" key="1">
    <citation type="journal article" date="2020" name="mSystems">
        <title>Genome- and Community-Level Interaction Insights into Carbon Utilization and Element Cycling Functions of Hydrothermarchaeota in Hydrothermal Sediment.</title>
        <authorList>
            <person name="Zhou Z."/>
            <person name="Liu Y."/>
            <person name="Xu W."/>
            <person name="Pan J."/>
            <person name="Luo Z.H."/>
            <person name="Li M."/>
        </authorList>
    </citation>
    <scope>NUCLEOTIDE SEQUENCE [LARGE SCALE GENOMIC DNA]</scope>
    <source>
        <strain evidence="12">SpSt-609</strain>
    </source>
</reference>
<feature type="binding site" evidence="10">
    <location>
        <position position="269"/>
    </location>
    <ligand>
        <name>beta-D-galactose</name>
        <dbReference type="ChEBI" id="CHEBI:27667"/>
    </ligand>
</feature>
<dbReference type="CDD" id="cd09019">
    <property type="entry name" value="galactose_mutarotase_like"/>
    <property type="match status" value="1"/>
</dbReference>